<organism evidence="3">
    <name type="scientific">mine drainage metagenome</name>
    <dbReference type="NCBI Taxonomy" id="410659"/>
    <lineage>
        <taxon>unclassified sequences</taxon>
        <taxon>metagenomes</taxon>
        <taxon>ecological metagenomes</taxon>
    </lineage>
</organism>
<evidence type="ECO:0000256" key="1">
    <source>
        <dbReference type="ARBA" id="ARBA00022801"/>
    </source>
</evidence>
<reference evidence="3" key="1">
    <citation type="submission" date="2016-10" db="EMBL/GenBank/DDBJ databases">
        <title>Sequence of Gallionella enrichment culture.</title>
        <authorList>
            <person name="Poehlein A."/>
            <person name="Muehling M."/>
            <person name="Daniel R."/>
        </authorList>
    </citation>
    <scope>NUCLEOTIDE SEQUENCE</scope>
</reference>
<accession>A0A1J5QTQ9</accession>
<dbReference type="GO" id="GO:0016787">
    <property type="term" value="F:hydrolase activity"/>
    <property type="evidence" value="ECO:0007669"/>
    <property type="project" value="UniProtKB-KW"/>
</dbReference>
<dbReference type="Pfam" id="PF07859">
    <property type="entry name" value="Abhydrolase_3"/>
    <property type="match status" value="1"/>
</dbReference>
<dbReference type="InterPro" id="IPR013094">
    <property type="entry name" value="AB_hydrolase_3"/>
</dbReference>
<dbReference type="InterPro" id="IPR029058">
    <property type="entry name" value="AB_hydrolase_fold"/>
</dbReference>
<evidence type="ECO:0000259" key="2">
    <source>
        <dbReference type="Pfam" id="PF07859"/>
    </source>
</evidence>
<dbReference type="SUPFAM" id="SSF53474">
    <property type="entry name" value="alpha/beta-Hydrolases"/>
    <property type="match status" value="1"/>
</dbReference>
<dbReference type="EMBL" id="MLJW01001239">
    <property type="protein sequence ID" value="OIQ79293.1"/>
    <property type="molecule type" value="Genomic_DNA"/>
</dbReference>
<proteinExistence type="predicted"/>
<dbReference type="PANTHER" id="PTHR48081">
    <property type="entry name" value="AB HYDROLASE SUPERFAMILY PROTEIN C4A8.06C"/>
    <property type="match status" value="1"/>
</dbReference>
<dbReference type="Gene3D" id="3.40.50.1820">
    <property type="entry name" value="alpha/beta hydrolase"/>
    <property type="match status" value="1"/>
</dbReference>
<dbReference type="InterPro" id="IPR050300">
    <property type="entry name" value="GDXG_lipolytic_enzyme"/>
</dbReference>
<gene>
    <name evidence="3" type="ORF">GALL_389700</name>
</gene>
<protein>
    <submittedName>
        <fullName evidence="3">Alpha/beta hydrolase fold protein</fullName>
    </submittedName>
</protein>
<sequence>MFVWIHGGYWQGSSINEALLEADALASQGFGFAAIEYTLAPEVSIAEMIGECESALAWIRLRNPGKSVFLGGHSAGAHLALAVAAQSQVEGLVLVSGVFDLRPISATTINEPLGLDEAGAYELSPIFADFRFPCLTEVLVGGEESPSFQMQGRAAFDYLTKNGAAVELHSLSSLDHFDIILNGEHLKSFRRLADR</sequence>
<name>A0A1J5QTQ9_9ZZZZ</name>
<keyword evidence="1 3" id="KW-0378">Hydrolase</keyword>
<evidence type="ECO:0000313" key="3">
    <source>
        <dbReference type="EMBL" id="OIQ79293.1"/>
    </source>
</evidence>
<dbReference type="AlphaFoldDB" id="A0A1J5QTQ9"/>
<feature type="domain" description="Alpha/beta hydrolase fold-3" evidence="2">
    <location>
        <begin position="3"/>
        <end position="107"/>
    </location>
</feature>
<comment type="caution">
    <text evidence="3">The sequence shown here is derived from an EMBL/GenBank/DDBJ whole genome shotgun (WGS) entry which is preliminary data.</text>
</comment>
<dbReference type="PANTHER" id="PTHR48081:SF33">
    <property type="entry name" value="KYNURENINE FORMAMIDASE"/>
    <property type="match status" value="1"/>
</dbReference>